<evidence type="ECO:0000313" key="6">
    <source>
        <dbReference type="Proteomes" id="UP000053477"/>
    </source>
</evidence>
<keyword evidence="4" id="KW-0732">Signal</keyword>
<dbReference type="Proteomes" id="UP000053477">
    <property type="component" value="Unassembled WGS sequence"/>
</dbReference>
<sequence>MKFTAIISTLALASFTLAQTPQNAIVTFDTFYDMTLGFLGDTACAILIQKLGVSAFDQLPNFPFIGGAPAIQAENSTFCGTCWELAFVDSIFVSAMDQGPGEFRISLEAMNALTDNQAVSLGKVVATATQVGVSACGLGL</sequence>
<keyword evidence="3" id="KW-0964">Secreted</keyword>
<dbReference type="AlphaFoldDB" id="A0A0H2S078"/>
<feature type="signal peptide" evidence="4">
    <location>
        <begin position="1"/>
        <end position="18"/>
    </location>
</feature>
<dbReference type="EMBL" id="KQ085934">
    <property type="protein sequence ID" value="KLO15153.1"/>
    <property type="molecule type" value="Genomic_DNA"/>
</dbReference>
<gene>
    <name evidence="5" type="ORF">SCHPADRAFT_939014</name>
</gene>
<dbReference type="InParanoid" id="A0A0H2S078"/>
<dbReference type="SUPFAM" id="SSF50685">
    <property type="entry name" value="Barwin-like endoglucanases"/>
    <property type="match status" value="1"/>
</dbReference>
<dbReference type="STRING" id="27342.A0A0H2S078"/>
<dbReference type="Gene3D" id="2.40.40.10">
    <property type="entry name" value="RlpA-like domain"/>
    <property type="match status" value="1"/>
</dbReference>
<organism evidence="5 6">
    <name type="scientific">Schizopora paradoxa</name>
    <dbReference type="NCBI Taxonomy" id="27342"/>
    <lineage>
        <taxon>Eukaryota</taxon>
        <taxon>Fungi</taxon>
        <taxon>Dikarya</taxon>
        <taxon>Basidiomycota</taxon>
        <taxon>Agaricomycotina</taxon>
        <taxon>Agaricomycetes</taxon>
        <taxon>Hymenochaetales</taxon>
        <taxon>Schizoporaceae</taxon>
        <taxon>Schizopora</taxon>
    </lineage>
</organism>
<comment type="similarity">
    <text evidence="2">Belongs to the cerato-platanin family.</text>
</comment>
<reference evidence="5 6" key="1">
    <citation type="submission" date="2015-04" db="EMBL/GenBank/DDBJ databases">
        <title>Complete genome sequence of Schizopora paradoxa KUC8140, a cosmopolitan wood degrader in East Asia.</title>
        <authorList>
            <consortium name="DOE Joint Genome Institute"/>
            <person name="Min B."/>
            <person name="Park H."/>
            <person name="Jang Y."/>
            <person name="Kim J.-J."/>
            <person name="Kim K.H."/>
            <person name="Pangilinan J."/>
            <person name="Lipzen A."/>
            <person name="Riley R."/>
            <person name="Grigoriev I.V."/>
            <person name="Spatafora J.W."/>
            <person name="Choi I.-G."/>
        </authorList>
    </citation>
    <scope>NUCLEOTIDE SEQUENCE [LARGE SCALE GENOMIC DNA]</scope>
    <source>
        <strain evidence="5 6">KUC8140</strain>
    </source>
</reference>
<evidence type="ECO:0000256" key="1">
    <source>
        <dbReference type="ARBA" id="ARBA00004613"/>
    </source>
</evidence>
<dbReference type="Pfam" id="PF07249">
    <property type="entry name" value="Cerato-platanin"/>
    <property type="match status" value="1"/>
</dbReference>
<evidence type="ECO:0000256" key="4">
    <source>
        <dbReference type="SAM" id="SignalP"/>
    </source>
</evidence>
<dbReference type="CDD" id="cd22778">
    <property type="entry name" value="DPBB_CEPL-like"/>
    <property type="match status" value="1"/>
</dbReference>
<keyword evidence="6" id="KW-1185">Reference proteome</keyword>
<name>A0A0H2S078_9AGAM</name>
<dbReference type="InterPro" id="IPR010829">
    <property type="entry name" value="Cerato-platanin"/>
</dbReference>
<dbReference type="OrthoDB" id="4898945at2759"/>
<dbReference type="InterPro" id="IPR036908">
    <property type="entry name" value="RlpA-like_sf"/>
</dbReference>
<accession>A0A0H2S078</accession>
<feature type="chain" id="PRO_5005201923" evidence="4">
    <location>
        <begin position="19"/>
        <end position="140"/>
    </location>
</feature>
<evidence type="ECO:0000313" key="5">
    <source>
        <dbReference type="EMBL" id="KLO15153.1"/>
    </source>
</evidence>
<evidence type="ECO:0000256" key="2">
    <source>
        <dbReference type="ARBA" id="ARBA00010421"/>
    </source>
</evidence>
<proteinExistence type="inferred from homology"/>
<protein>
    <submittedName>
        <fullName evidence="5">Cerato-platanin</fullName>
    </submittedName>
</protein>
<dbReference type="GO" id="GO:0005576">
    <property type="term" value="C:extracellular region"/>
    <property type="evidence" value="ECO:0007669"/>
    <property type="project" value="UniProtKB-SubCell"/>
</dbReference>
<comment type="subcellular location">
    <subcellularLocation>
        <location evidence="1">Secreted</location>
    </subcellularLocation>
</comment>
<evidence type="ECO:0000256" key="3">
    <source>
        <dbReference type="ARBA" id="ARBA00022525"/>
    </source>
</evidence>